<dbReference type="PANTHER" id="PTHR37306:SF1">
    <property type="entry name" value="COLICIN V PRODUCTION PROTEIN"/>
    <property type="match status" value="1"/>
</dbReference>
<evidence type="ECO:0000256" key="4">
    <source>
        <dbReference type="ARBA" id="ARBA00023136"/>
    </source>
</evidence>
<evidence type="ECO:0000256" key="1">
    <source>
        <dbReference type="ARBA" id="ARBA00004141"/>
    </source>
</evidence>
<dbReference type="Proteomes" id="UP000242662">
    <property type="component" value="Unassembled WGS sequence"/>
</dbReference>
<dbReference type="RefSeq" id="WP_090775797.1">
    <property type="nucleotide sequence ID" value="NZ_FMYM01000006.1"/>
</dbReference>
<dbReference type="Pfam" id="PF02674">
    <property type="entry name" value="Colicin_V"/>
    <property type="match status" value="1"/>
</dbReference>
<dbReference type="PANTHER" id="PTHR37306">
    <property type="entry name" value="COLICIN V PRODUCTION PROTEIN"/>
    <property type="match status" value="1"/>
</dbReference>
<reference evidence="7" key="1">
    <citation type="submission" date="2016-09" db="EMBL/GenBank/DDBJ databases">
        <authorList>
            <person name="Varghese N."/>
            <person name="Submissions S."/>
        </authorList>
    </citation>
    <scope>NUCLEOTIDE SEQUENCE [LARGE SCALE GENOMIC DNA]</scope>
    <source>
        <strain evidence="7">25nlg</strain>
    </source>
</reference>
<keyword evidence="4 5" id="KW-0472">Membrane</keyword>
<dbReference type="InterPro" id="IPR003825">
    <property type="entry name" value="Colicin-V_CvpA"/>
</dbReference>
<organism evidence="6 7">
    <name type="scientific">Shouchella lonarensis</name>
    <dbReference type="NCBI Taxonomy" id="1464122"/>
    <lineage>
        <taxon>Bacteria</taxon>
        <taxon>Bacillati</taxon>
        <taxon>Bacillota</taxon>
        <taxon>Bacilli</taxon>
        <taxon>Bacillales</taxon>
        <taxon>Bacillaceae</taxon>
        <taxon>Shouchella</taxon>
    </lineage>
</organism>
<keyword evidence="7" id="KW-1185">Reference proteome</keyword>
<dbReference type="OrthoDB" id="1809613at2"/>
<gene>
    <name evidence="6" type="ORF">SAMN05421737_106187</name>
</gene>
<dbReference type="EMBL" id="FMYM01000006">
    <property type="protein sequence ID" value="SDC25678.1"/>
    <property type="molecule type" value="Genomic_DNA"/>
</dbReference>
<feature type="transmembrane region" description="Helical" evidence="5">
    <location>
        <begin position="23"/>
        <end position="42"/>
    </location>
</feature>
<evidence type="ECO:0000313" key="6">
    <source>
        <dbReference type="EMBL" id="SDC25678.1"/>
    </source>
</evidence>
<keyword evidence="3 5" id="KW-1133">Transmembrane helix</keyword>
<dbReference type="GO" id="GO:0016020">
    <property type="term" value="C:membrane"/>
    <property type="evidence" value="ECO:0007669"/>
    <property type="project" value="UniProtKB-SubCell"/>
</dbReference>
<evidence type="ECO:0000256" key="2">
    <source>
        <dbReference type="ARBA" id="ARBA00022692"/>
    </source>
</evidence>
<evidence type="ECO:0000313" key="7">
    <source>
        <dbReference type="Proteomes" id="UP000242662"/>
    </source>
</evidence>
<accession>A0A1G6K465</accession>
<dbReference type="STRING" id="1464122.SAMN05421737_106187"/>
<feature type="transmembrane region" description="Helical" evidence="5">
    <location>
        <begin position="77"/>
        <end position="98"/>
    </location>
</feature>
<name>A0A1G6K465_9BACI</name>
<evidence type="ECO:0000256" key="5">
    <source>
        <dbReference type="SAM" id="Phobius"/>
    </source>
</evidence>
<sequence length="179" mass="20456">MVSLILILLLIFGFFIGRRRGFILQSIHLAGFFVAIFIAYRYHAALAEKIRLYIPYPELSPDNTFGMLIQSFGAERIYYAAIAFAMLFFGTKIILHIIGSMLDFVAHLPFLHTVNKLLGGILGFLEFYLITFVVVYVATVVPIDGVQTALQQSTVAKWMVYHTPYLSDWLQSLWTNFNF</sequence>
<comment type="subcellular location">
    <subcellularLocation>
        <location evidence="1">Membrane</location>
        <topology evidence="1">Multi-pass membrane protein</topology>
    </subcellularLocation>
</comment>
<dbReference type="GO" id="GO:0009403">
    <property type="term" value="P:toxin biosynthetic process"/>
    <property type="evidence" value="ECO:0007669"/>
    <property type="project" value="InterPro"/>
</dbReference>
<feature type="transmembrane region" description="Helical" evidence="5">
    <location>
        <begin position="118"/>
        <end position="143"/>
    </location>
</feature>
<keyword evidence="2 5" id="KW-0812">Transmembrane</keyword>
<proteinExistence type="predicted"/>
<dbReference type="AlphaFoldDB" id="A0A1G6K465"/>
<protein>
    <submittedName>
        <fullName evidence="6">Uncharacterized membrane protein, required for colicin V production</fullName>
    </submittedName>
</protein>
<evidence type="ECO:0000256" key="3">
    <source>
        <dbReference type="ARBA" id="ARBA00022989"/>
    </source>
</evidence>